<feature type="transmembrane region" description="Helical" evidence="1">
    <location>
        <begin position="29"/>
        <end position="47"/>
    </location>
</feature>
<organism evidence="2 3">
    <name type="scientific">Jejuia pallidilutea</name>
    <dbReference type="NCBI Taxonomy" id="504487"/>
    <lineage>
        <taxon>Bacteria</taxon>
        <taxon>Pseudomonadati</taxon>
        <taxon>Bacteroidota</taxon>
        <taxon>Flavobacteriia</taxon>
        <taxon>Flavobacteriales</taxon>
        <taxon>Flavobacteriaceae</taxon>
        <taxon>Jejuia</taxon>
    </lineage>
</organism>
<dbReference type="Proteomes" id="UP000251545">
    <property type="component" value="Unassembled WGS sequence"/>
</dbReference>
<sequence>MCSSKVLAFLIGSIYALFVYFLFSNNLFFADSTSALLLPIITLAYFCTVKHRSIFFVLFLVFYSISDLMIIISDNLTYHEDYFIGNTLYILAYISLTIEIGRNLSLKYTFKNNLFSIIVLFILNTYIAYVLSQIVNPYLELGAEYVLEIVYNISMLMILSLGLLNYFYKNNRKAFYILIGALCIVFAEVINIAYIYVSHQNLLNFLTISLGLVGFYFLYAQAKLKYEKQDEISF</sequence>
<evidence type="ECO:0000313" key="2">
    <source>
        <dbReference type="EMBL" id="PQV50502.1"/>
    </source>
</evidence>
<protein>
    <recommendedName>
        <fullName evidence="4">YhhN-like protein</fullName>
    </recommendedName>
</protein>
<feature type="transmembrane region" description="Helical" evidence="1">
    <location>
        <begin position="7"/>
        <end position="23"/>
    </location>
</feature>
<proteinExistence type="predicted"/>
<evidence type="ECO:0000313" key="3">
    <source>
        <dbReference type="Proteomes" id="UP000251545"/>
    </source>
</evidence>
<feature type="transmembrane region" description="Helical" evidence="1">
    <location>
        <begin position="149"/>
        <end position="168"/>
    </location>
</feature>
<feature type="transmembrane region" description="Helical" evidence="1">
    <location>
        <begin position="82"/>
        <end position="101"/>
    </location>
</feature>
<accession>A0A362X2N9</accession>
<feature type="transmembrane region" description="Helical" evidence="1">
    <location>
        <begin position="113"/>
        <end position="129"/>
    </location>
</feature>
<name>A0A362X2N9_9FLAO</name>
<keyword evidence="1" id="KW-0812">Transmembrane</keyword>
<reference evidence="2 3" key="1">
    <citation type="submission" date="2018-02" db="EMBL/GenBank/DDBJ databases">
        <title>Genomic Encyclopedia of Archaeal and Bacterial Type Strains, Phase II (KMG-II): from individual species to whole genera.</title>
        <authorList>
            <person name="Goeker M."/>
        </authorList>
    </citation>
    <scope>NUCLEOTIDE SEQUENCE [LARGE SCALE GENOMIC DNA]</scope>
    <source>
        <strain evidence="2 3">DSM 21165</strain>
    </source>
</reference>
<evidence type="ECO:0008006" key="4">
    <source>
        <dbReference type="Google" id="ProtNLM"/>
    </source>
</evidence>
<dbReference type="RefSeq" id="WP_105473015.1">
    <property type="nucleotide sequence ID" value="NZ_PVEO01000002.1"/>
</dbReference>
<keyword evidence="1" id="KW-0472">Membrane</keyword>
<feature type="transmembrane region" description="Helical" evidence="1">
    <location>
        <begin position="175"/>
        <end position="196"/>
    </location>
</feature>
<keyword evidence="1" id="KW-1133">Transmembrane helix</keyword>
<comment type="caution">
    <text evidence="2">The sequence shown here is derived from an EMBL/GenBank/DDBJ whole genome shotgun (WGS) entry which is preliminary data.</text>
</comment>
<feature type="transmembrane region" description="Helical" evidence="1">
    <location>
        <begin position="54"/>
        <end position="76"/>
    </location>
</feature>
<feature type="transmembrane region" description="Helical" evidence="1">
    <location>
        <begin position="202"/>
        <end position="219"/>
    </location>
</feature>
<evidence type="ECO:0000256" key="1">
    <source>
        <dbReference type="SAM" id="Phobius"/>
    </source>
</evidence>
<gene>
    <name evidence="2" type="ORF">CLV33_102364</name>
</gene>
<dbReference type="AlphaFoldDB" id="A0A362X2N9"/>
<dbReference type="EMBL" id="PVEO01000002">
    <property type="protein sequence ID" value="PQV50502.1"/>
    <property type="molecule type" value="Genomic_DNA"/>
</dbReference>